<dbReference type="InterPro" id="IPR010982">
    <property type="entry name" value="Lambda_DNA-bd_dom_sf"/>
</dbReference>
<evidence type="ECO:0008006" key="4">
    <source>
        <dbReference type="Google" id="ProtNLM"/>
    </source>
</evidence>
<gene>
    <name evidence="2" type="ORF">GCM10023116_33690</name>
</gene>
<protein>
    <recommendedName>
        <fullName evidence="4">HTH cro/C1-type domain-containing protein</fullName>
    </recommendedName>
</protein>
<dbReference type="Proteomes" id="UP001500604">
    <property type="component" value="Unassembled WGS sequence"/>
</dbReference>
<evidence type="ECO:0000313" key="2">
    <source>
        <dbReference type="EMBL" id="GAA4651086.1"/>
    </source>
</evidence>
<accession>A0ABP8V5B2</accession>
<dbReference type="Gene3D" id="1.10.260.40">
    <property type="entry name" value="lambda repressor-like DNA-binding domains"/>
    <property type="match status" value="1"/>
</dbReference>
<feature type="region of interest" description="Disordered" evidence="1">
    <location>
        <begin position="77"/>
        <end position="102"/>
    </location>
</feature>
<comment type="caution">
    <text evidence="2">The sequence shown here is derived from an EMBL/GenBank/DDBJ whole genome shotgun (WGS) entry which is preliminary data.</text>
</comment>
<evidence type="ECO:0000313" key="3">
    <source>
        <dbReference type="Proteomes" id="UP001500604"/>
    </source>
</evidence>
<proteinExistence type="predicted"/>
<organism evidence="2 3">
    <name type="scientific">Kistimonas scapharcae</name>
    <dbReference type="NCBI Taxonomy" id="1036133"/>
    <lineage>
        <taxon>Bacteria</taxon>
        <taxon>Pseudomonadati</taxon>
        <taxon>Pseudomonadota</taxon>
        <taxon>Gammaproteobacteria</taxon>
        <taxon>Oceanospirillales</taxon>
        <taxon>Endozoicomonadaceae</taxon>
        <taxon>Kistimonas</taxon>
    </lineage>
</organism>
<dbReference type="EMBL" id="BAABFL010000436">
    <property type="protein sequence ID" value="GAA4651086.1"/>
    <property type="molecule type" value="Genomic_DNA"/>
</dbReference>
<feature type="compositionally biased region" description="Basic and acidic residues" evidence="1">
    <location>
        <begin position="77"/>
        <end position="88"/>
    </location>
</feature>
<dbReference type="SUPFAM" id="SSF47413">
    <property type="entry name" value="lambda repressor-like DNA-binding domains"/>
    <property type="match status" value="1"/>
</dbReference>
<reference evidence="3" key="1">
    <citation type="journal article" date="2019" name="Int. J. Syst. Evol. Microbiol.">
        <title>The Global Catalogue of Microorganisms (GCM) 10K type strain sequencing project: providing services to taxonomists for standard genome sequencing and annotation.</title>
        <authorList>
            <consortium name="The Broad Institute Genomics Platform"/>
            <consortium name="The Broad Institute Genome Sequencing Center for Infectious Disease"/>
            <person name="Wu L."/>
            <person name="Ma J."/>
        </authorList>
    </citation>
    <scope>NUCLEOTIDE SEQUENCE [LARGE SCALE GENOMIC DNA]</scope>
    <source>
        <strain evidence="3">JCM 17805</strain>
    </source>
</reference>
<dbReference type="RefSeq" id="WP_345197395.1">
    <property type="nucleotide sequence ID" value="NZ_BAABFL010000436.1"/>
</dbReference>
<evidence type="ECO:0000256" key="1">
    <source>
        <dbReference type="SAM" id="MobiDB-lite"/>
    </source>
</evidence>
<name>A0ABP8V5B2_9GAMM</name>
<keyword evidence="3" id="KW-1185">Reference proteome</keyword>
<sequence>MADDLYPLRYLLVTHITNYLEKSKLTVSEFAARLGFTDAQLADLMDMDRPYELDLRTMSRAATLMGMVVEIKIRPQSKEEAKPVKETVVDNIPEPAGEKVLH</sequence>